<evidence type="ECO:0000313" key="2">
    <source>
        <dbReference type="EMBL" id="ARF71864.1"/>
    </source>
</evidence>
<dbReference type="AlphaFoldDB" id="A0ABC8BN70"/>
<dbReference type="Proteomes" id="UP000192251">
    <property type="component" value="Chromosome"/>
</dbReference>
<feature type="compositionally biased region" description="Pro residues" evidence="1">
    <location>
        <begin position="165"/>
        <end position="174"/>
    </location>
</feature>
<evidence type="ECO:0000256" key="1">
    <source>
        <dbReference type="SAM" id="MobiDB-lite"/>
    </source>
</evidence>
<organism evidence="2 3">
    <name type="scientific">Kitasatospora albolonga</name>
    <dbReference type="NCBI Taxonomy" id="68173"/>
    <lineage>
        <taxon>Bacteria</taxon>
        <taxon>Bacillati</taxon>
        <taxon>Actinomycetota</taxon>
        <taxon>Actinomycetes</taxon>
        <taxon>Kitasatosporales</taxon>
        <taxon>Streptomycetaceae</taxon>
        <taxon>Kitasatospora</taxon>
    </lineage>
</organism>
<dbReference type="KEGG" id="kab:B7C62_06025"/>
<protein>
    <recommendedName>
        <fullName evidence="4">Nucleopolyhedrovirus P10 family protein</fullName>
    </recommendedName>
</protein>
<keyword evidence="3" id="KW-1185">Reference proteome</keyword>
<feature type="region of interest" description="Disordered" evidence="1">
    <location>
        <begin position="77"/>
        <end position="174"/>
    </location>
</feature>
<evidence type="ECO:0008006" key="4">
    <source>
        <dbReference type="Google" id="ProtNLM"/>
    </source>
</evidence>
<evidence type="ECO:0000313" key="3">
    <source>
        <dbReference type="Proteomes" id="UP000192251"/>
    </source>
</evidence>
<sequence length="331" mass="32337">MTTERGPRRADGWTAAVRQRLGLGRLLPMGGPGEGTWIAETAAASVLRGAATGPGAVVGTLRIGPAREATGTWPQEAAGAGHAVGVDAGSAGGRTTGPAAGVAAESAGGRTAGSAGERVTGPAVSPEPSESPGASVSAGASVSREAPVSSQPLVSSQPPGASVAPVPPSALPPGPLRIEAEFRAAGDRPLPDAAAALRTVLVTAAAARLGLEVAEVDLRVTALLDADAPEQVTAPPAPAAPVPAAQADGPAGEAAAAVPGVVSLTRVLGSAVHTAEDHIRVEVATAGDRRALDVARSVRTAVSAATADRLPVSVLVTEVVERDGGGRSDSR</sequence>
<dbReference type="EMBL" id="CP020563">
    <property type="protein sequence ID" value="ARF71864.1"/>
    <property type="molecule type" value="Genomic_DNA"/>
</dbReference>
<feature type="compositionally biased region" description="Low complexity" evidence="1">
    <location>
        <begin position="121"/>
        <end position="164"/>
    </location>
</feature>
<feature type="compositionally biased region" description="Low complexity" evidence="1">
    <location>
        <begin position="77"/>
        <end position="89"/>
    </location>
</feature>
<name>A0ABC8BN70_9ACTN</name>
<dbReference type="RefSeq" id="WP_084745236.1">
    <property type="nucleotide sequence ID" value="NZ_CP020563.1"/>
</dbReference>
<accession>A0ABC8BN70</accession>
<proteinExistence type="predicted"/>
<reference evidence="2 3" key="1">
    <citation type="submission" date="2017-04" db="EMBL/GenBank/DDBJ databases">
        <title>The complete genome sequence of Streptomyces albolongus YIM 101047, the producer of novel bafilomycins and novel odoriferous sesquiterpenoids.</title>
        <authorList>
            <person name="Yin M."/>
            <person name="Jiang Y."/>
        </authorList>
    </citation>
    <scope>NUCLEOTIDE SEQUENCE [LARGE SCALE GENOMIC DNA]</scope>
    <source>
        <strain evidence="2 3">YIM 101047</strain>
    </source>
</reference>
<gene>
    <name evidence="2" type="ORF">B7C62_06025</name>
</gene>